<evidence type="ECO:0000313" key="10">
    <source>
        <dbReference type="EMBL" id="GAM76333.1"/>
    </source>
</evidence>
<evidence type="ECO:0000256" key="8">
    <source>
        <dbReference type="SAM" id="Phobius"/>
    </source>
</evidence>
<dbReference type="PROSITE" id="PS50850">
    <property type="entry name" value="MFS"/>
    <property type="match status" value="1"/>
</dbReference>
<dbReference type="PANTHER" id="PTHR43271">
    <property type="entry name" value="BLL2771 PROTEIN"/>
    <property type="match status" value="1"/>
</dbReference>
<reference evidence="10 11" key="1">
    <citation type="submission" date="2015-01" db="EMBL/GenBank/DDBJ databases">
        <title>Vibrio sp. C94 JCM 19241 whole genome shotgun sequence.</title>
        <authorList>
            <person name="Sawabe T."/>
            <person name="Meirelles P."/>
            <person name="Feng G."/>
            <person name="Sayaka M."/>
            <person name="Hattori M."/>
            <person name="Ohkuma M."/>
        </authorList>
    </citation>
    <scope>NUCLEOTIDE SEQUENCE [LARGE SCALE GENOMIC DNA]</scope>
    <source>
        <strain evidence="11">JCM 19241</strain>
    </source>
</reference>
<dbReference type="PANTHER" id="PTHR43271:SF1">
    <property type="entry name" value="INNER MEMBRANE TRANSPORT PROTEIN YNFM"/>
    <property type="match status" value="1"/>
</dbReference>
<evidence type="ECO:0000313" key="11">
    <source>
        <dbReference type="Proteomes" id="UP000031666"/>
    </source>
</evidence>
<evidence type="ECO:0000256" key="4">
    <source>
        <dbReference type="ARBA" id="ARBA00022475"/>
    </source>
</evidence>
<keyword evidence="7 8" id="KW-0472">Membrane</keyword>
<keyword evidence="3" id="KW-0813">Transport</keyword>
<dbReference type="SUPFAM" id="SSF103473">
    <property type="entry name" value="MFS general substrate transporter"/>
    <property type="match status" value="1"/>
</dbReference>
<dbReference type="Proteomes" id="UP000031666">
    <property type="component" value="Unassembled WGS sequence"/>
</dbReference>
<dbReference type="STRING" id="1481914.JCM19241_3870"/>
<keyword evidence="4" id="KW-1003">Cell membrane</keyword>
<feature type="transmembrane region" description="Helical" evidence="8">
    <location>
        <begin position="80"/>
        <end position="104"/>
    </location>
</feature>
<evidence type="ECO:0000256" key="2">
    <source>
        <dbReference type="ARBA" id="ARBA00008335"/>
    </source>
</evidence>
<dbReference type="Pfam" id="PF07690">
    <property type="entry name" value="MFS_1"/>
    <property type="match status" value="1"/>
</dbReference>
<evidence type="ECO:0000256" key="6">
    <source>
        <dbReference type="ARBA" id="ARBA00022989"/>
    </source>
</evidence>
<dbReference type="EMBL" id="BBSC01000006">
    <property type="protein sequence ID" value="GAM76333.1"/>
    <property type="molecule type" value="Genomic_DNA"/>
</dbReference>
<dbReference type="Gene3D" id="1.20.1250.20">
    <property type="entry name" value="MFS general substrate transporter like domains"/>
    <property type="match status" value="1"/>
</dbReference>
<sequence length="107" mass="11720">MIELGTQDYRRVTLSLALGSFIVFCNLYLFQPMLPYMAEHFSVSETQINWLFAATTLALSVSLVPWAVASEAVGRKRVMLAGLLAMPVIGLGMLVSPSLISLVIMRA</sequence>
<dbReference type="InterPro" id="IPR020846">
    <property type="entry name" value="MFS_dom"/>
</dbReference>
<feature type="domain" description="Major facilitator superfamily (MFS) profile" evidence="9">
    <location>
        <begin position="12"/>
        <end position="107"/>
    </location>
</feature>
<evidence type="ECO:0000256" key="1">
    <source>
        <dbReference type="ARBA" id="ARBA00004651"/>
    </source>
</evidence>
<feature type="transmembrane region" description="Helical" evidence="8">
    <location>
        <begin position="12"/>
        <end position="30"/>
    </location>
</feature>
<gene>
    <name evidence="10" type="ORF">JCM19241_3870</name>
</gene>
<name>A0A0B8QMT1_9VIBR</name>
<reference evidence="10 11" key="2">
    <citation type="submission" date="2015-01" db="EMBL/GenBank/DDBJ databases">
        <authorList>
            <consortium name="NBRP consortium"/>
            <person name="Sawabe T."/>
            <person name="Meirelles P."/>
            <person name="Feng G."/>
            <person name="Sayaka M."/>
            <person name="Hattori M."/>
            <person name="Ohkuma M."/>
        </authorList>
    </citation>
    <scope>NUCLEOTIDE SEQUENCE [LARGE SCALE GENOMIC DNA]</scope>
    <source>
        <strain evidence="11">JCM 19241</strain>
    </source>
</reference>
<dbReference type="AlphaFoldDB" id="A0A0B8QMT1"/>
<comment type="caution">
    <text evidence="10">The sequence shown here is derived from an EMBL/GenBank/DDBJ whole genome shotgun (WGS) entry which is preliminary data.</text>
</comment>
<evidence type="ECO:0000256" key="3">
    <source>
        <dbReference type="ARBA" id="ARBA00022448"/>
    </source>
</evidence>
<accession>A0A0B8QMT1</accession>
<dbReference type="GO" id="GO:0022857">
    <property type="term" value="F:transmembrane transporter activity"/>
    <property type="evidence" value="ECO:0007669"/>
    <property type="project" value="InterPro"/>
</dbReference>
<comment type="subcellular location">
    <subcellularLocation>
        <location evidence="1">Cell membrane</location>
        <topology evidence="1">Multi-pass membrane protein</topology>
    </subcellularLocation>
</comment>
<protein>
    <submittedName>
        <fullName evidence="10">Possible efflux permease</fullName>
    </submittedName>
</protein>
<proteinExistence type="inferred from homology"/>
<evidence type="ECO:0000256" key="7">
    <source>
        <dbReference type="ARBA" id="ARBA00023136"/>
    </source>
</evidence>
<comment type="similarity">
    <text evidence="2">Belongs to the major facilitator superfamily.</text>
</comment>
<keyword evidence="5 8" id="KW-0812">Transmembrane</keyword>
<dbReference type="GO" id="GO:0005886">
    <property type="term" value="C:plasma membrane"/>
    <property type="evidence" value="ECO:0007669"/>
    <property type="project" value="UniProtKB-SubCell"/>
</dbReference>
<evidence type="ECO:0000259" key="9">
    <source>
        <dbReference type="PROSITE" id="PS50850"/>
    </source>
</evidence>
<evidence type="ECO:0000256" key="5">
    <source>
        <dbReference type="ARBA" id="ARBA00022692"/>
    </source>
</evidence>
<organism evidence="10 11">
    <name type="scientific">Vibrio ishigakensis</name>
    <dbReference type="NCBI Taxonomy" id="1481914"/>
    <lineage>
        <taxon>Bacteria</taxon>
        <taxon>Pseudomonadati</taxon>
        <taxon>Pseudomonadota</taxon>
        <taxon>Gammaproteobacteria</taxon>
        <taxon>Vibrionales</taxon>
        <taxon>Vibrionaceae</taxon>
        <taxon>Vibrio</taxon>
    </lineage>
</organism>
<dbReference type="InterPro" id="IPR011701">
    <property type="entry name" value="MFS"/>
</dbReference>
<dbReference type="InterPro" id="IPR036259">
    <property type="entry name" value="MFS_trans_sf"/>
</dbReference>
<keyword evidence="6 8" id="KW-1133">Transmembrane helix</keyword>
<feature type="transmembrane region" description="Helical" evidence="8">
    <location>
        <begin position="50"/>
        <end position="68"/>
    </location>
</feature>